<keyword evidence="2" id="KW-0203">Cytokinin biosynthesis</keyword>
<name>A0A9J5ZBI2_SOLCO</name>
<evidence type="ECO:0000256" key="1">
    <source>
        <dbReference type="ARBA" id="ARBA00022679"/>
    </source>
</evidence>
<keyword evidence="1" id="KW-0808">Transferase</keyword>
<gene>
    <name evidence="5" type="ORF">H5410_021620</name>
</gene>
<dbReference type="AlphaFoldDB" id="A0A9J5ZBI2"/>
<dbReference type="PANTHER" id="PTHR11088:SF73">
    <property type="entry name" value="PHOSPHORIBULOKINASE_URIDINE KINASE DOMAIN-CONTAINING PROTEIN"/>
    <property type="match status" value="1"/>
</dbReference>
<accession>A0A9J5ZBI2</accession>
<evidence type="ECO:0000256" key="4">
    <source>
        <dbReference type="ARBA" id="ARBA00022840"/>
    </source>
</evidence>
<dbReference type="PANTHER" id="PTHR11088">
    <property type="entry name" value="TRNA DIMETHYLALLYLTRANSFERASE"/>
    <property type="match status" value="1"/>
</dbReference>
<feature type="non-terminal residue" evidence="5">
    <location>
        <position position="229"/>
    </location>
</feature>
<evidence type="ECO:0000256" key="3">
    <source>
        <dbReference type="ARBA" id="ARBA00022741"/>
    </source>
</evidence>
<evidence type="ECO:0000313" key="5">
    <source>
        <dbReference type="EMBL" id="KAG5610339.1"/>
    </source>
</evidence>
<evidence type="ECO:0000313" key="6">
    <source>
        <dbReference type="Proteomes" id="UP000824120"/>
    </source>
</evidence>
<keyword evidence="3" id="KW-0547">Nucleotide-binding</keyword>
<dbReference type="GO" id="GO:0005739">
    <property type="term" value="C:mitochondrion"/>
    <property type="evidence" value="ECO:0007669"/>
    <property type="project" value="TreeGrafter"/>
</dbReference>
<keyword evidence="6" id="KW-1185">Reference proteome</keyword>
<proteinExistence type="predicted"/>
<dbReference type="GO" id="GO:0005524">
    <property type="term" value="F:ATP binding"/>
    <property type="evidence" value="ECO:0007669"/>
    <property type="project" value="UniProtKB-KW"/>
</dbReference>
<dbReference type="EMBL" id="JACXVP010000004">
    <property type="protein sequence ID" value="KAG5610339.1"/>
    <property type="molecule type" value="Genomic_DNA"/>
</dbReference>
<organism evidence="5 6">
    <name type="scientific">Solanum commersonii</name>
    <name type="common">Commerson's wild potato</name>
    <name type="synonym">Commerson's nightshade</name>
    <dbReference type="NCBI Taxonomy" id="4109"/>
    <lineage>
        <taxon>Eukaryota</taxon>
        <taxon>Viridiplantae</taxon>
        <taxon>Streptophyta</taxon>
        <taxon>Embryophyta</taxon>
        <taxon>Tracheophyta</taxon>
        <taxon>Spermatophyta</taxon>
        <taxon>Magnoliopsida</taxon>
        <taxon>eudicotyledons</taxon>
        <taxon>Gunneridae</taxon>
        <taxon>Pentapetalae</taxon>
        <taxon>asterids</taxon>
        <taxon>lamiids</taxon>
        <taxon>Solanales</taxon>
        <taxon>Solanaceae</taxon>
        <taxon>Solanoideae</taxon>
        <taxon>Solaneae</taxon>
        <taxon>Solanum</taxon>
    </lineage>
</organism>
<dbReference type="GO" id="GO:0009691">
    <property type="term" value="P:cytokinin biosynthetic process"/>
    <property type="evidence" value="ECO:0007669"/>
    <property type="project" value="UniProtKB-KW"/>
</dbReference>
<comment type="caution">
    <text evidence="5">The sequence shown here is derived from an EMBL/GenBank/DDBJ whole genome shotgun (WGS) entry which is preliminary data.</text>
</comment>
<dbReference type="Proteomes" id="UP000824120">
    <property type="component" value="Chromosome 4"/>
</dbReference>
<evidence type="ECO:0000256" key="2">
    <source>
        <dbReference type="ARBA" id="ARBA00022712"/>
    </source>
</evidence>
<dbReference type="GO" id="GO:0006400">
    <property type="term" value="P:tRNA modification"/>
    <property type="evidence" value="ECO:0007669"/>
    <property type="project" value="TreeGrafter"/>
</dbReference>
<sequence length="229" mass="27181">MVNGGNFCNCFMYQSRYNHASSYKQFLYNFLNNIFGYQIYVPLNRYLREETNIDEDDESKKMLLQSSIVNIMHNTHLLICYQLDKIQRKEVVDETWRNTVLQPCLDIVKIFLKTKLNTFINNSKFNNKKVITHTEKQGVWQYLLGEIELDSDFTAGYFCLQDIVYIENFVKTQRVQLLLEGQIRILKNLWKTLYSCSNKKQSILNRRVDIRVYKMVNGGSVCNCFMHQS</sequence>
<reference evidence="5 6" key="1">
    <citation type="submission" date="2020-09" db="EMBL/GenBank/DDBJ databases">
        <title>De no assembly of potato wild relative species, Solanum commersonii.</title>
        <authorList>
            <person name="Cho K."/>
        </authorList>
    </citation>
    <scope>NUCLEOTIDE SEQUENCE [LARGE SCALE GENOMIC DNA]</scope>
    <source>
        <strain evidence="5">LZ3.2</strain>
        <tissue evidence="5">Leaf</tissue>
    </source>
</reference>
<protein>
    <submittedName>
        <fullName evidence="5">Uncharacterized protein</fullName>
    </submittedName>
</protein>
<keyword evidence="4" id="KW-0067">ATP-binding</keyword>
<dbReference type="GO" id="GO:0052381">
    <property type="term" value="F:tRNA dimethylallyltransferase activity"/>
    <property type="evidence" value="ECO:0007669"/>
    <property type="project" value="TreeGrafter"/>
</dbReference>
<dbReference type="InterPro" id="IPR039657">
    <property type="entry name" value="Dimethylallyltransferase"/>
</dbReference>